<dbReference type="GO" id="GO:0003676">
    <property type="term" value="F:nucleic acid binding"/>
    <property type="evidence" value="ECO:0007669"/>
    <property type="project" value="InterPro"/>
</dbReference>
<dbReference type="PANTHER" id="PTHR23022:SF129">
    <property type="entry name" value="TRANSPOSABLE ELEMENT TC3 TRANSPOSASE"/>
    <property type="match status" value="1"/>
</dbReference>
<dbReference type="EMBL" id="QXGF01000118">
    <property type="protein sequence ID" value="KAE8946416.1"/>
    <property type="molecule type" value="Genomic_DNA"/>
</dbReference>
<comment type="caution">
    <text evidence="3">The sequence shown here is derived from an EMBL/GenBank/DDBJ whole genome shotgun (WGS) entry which is preliminary data.</text>
</comment>
<evidence type="ECO:0000313" key="4">
    <source>
        <dbReference type="Proteomes" id="UP000429523"/>
    </source>
</evidence>
<dbReference type="Gene3D" id="3.30.420.10">
    <property type="entry name" value="Ribonuclease H-like superfamily/Ribonuclease H"/>
    <property type="match status" value="1"/>
</dbReference>
<dbReference type="InterPro" id="IPR038717">
    <property type="entry name" value="Tc1-like_DDE_dom"/>
</dbReference>
<proteinExistence type="predicted"/>
<name>A0A6A3FPA4_9STRA</name>
<dbReference type="PANTHER" id="PTHR23022">
    <property type="entry name" value="TRANSPOSABLE ELEMENT-RELATED"/>
    <property type="match status" value="1"/>
</dbReference>
<dbReference type="Gene3D" id="1.10.10.10">
    <property type="entry name" value="Winged helix-like DNA-binding domain superfamily/Winged helix DNA-binding domain"/>
    <property type="match status" value="1"/>
</dbReference>
<dbReference type="Gene3D" id="1.10.10.60">
    <property type="entry name" value="Homeodomain-like"/>
    <property type="match status" value="1"/>
</dbReference>
<dbReference type="Pfam" id="PF13358">
    <property type="entry name" value="DDE_3"/>
    <property type="match status" value="1"/>
</dbReference>
<protein>
    <recommendedName>
        <fullName evidence="5">Tc1-like transposase DDE domain-containing protein</fullName>
    </recommendedName>
</protein>
<dbReference type="AlphaFoldDB" id="A0A6A3FPA4"/>
<reference evidence="3 4" key="1">
    <citation type="submission" date="2018-08" db="EMBL/GenBank/DDBJ databases">
        <title>Genomic investigation of the strawberry pathogen Phytophthora fragariae indicates pathogenicity is determined by transcriptional variation in three key races.</title>
        <authorList>
            <person name="Adams T.M."/>
            <person name="Armitage A.D."/>
            <person name="Sobczyk M.K."/>
            <person name="Bates H.J."/>
            <person name="Dunwell J.M."/>
            <person name="Nellist C.F."/>
            <person name="Harrison R.J."/>
        </authorList>
    </citation>
    <scope>NUCLEOTIDE SEQUENCE [LARGE SCALE GENOMIC DNA]</scope>
    <source>
        <strain evidence="3 4">NOV-9</strain>
    </source>
</reference>
<dbReference type="InterPro" id="IPR025246">
    <property type="entry name" value="IS30-like_HTH"/>
</dbReference>
<feature type="domain" description="Transposase IS30-like HTH" evidence="2">
    <location>
        <begin position="7"/>
        <end position="45"/>
    </location>
</feature>
<dbReference type="InterPro" id="IPR009057">
    <property type="entry name" value="Homeodomain-like_sf"/>
</dbReference>
<dbReference type="InterPro" id="IPR036388">
    <property type="entry name" value="WH-like_DNA-bd_sf"/>
</dbReference>
<evidence type="ECO:0000313" key="3">
    <source>
        <dbReference type="EMBL" id="KAE8946416.1"/>
    </source>
</evidence>
<organism evidence="3 4">
    <name type="scientific">Phytophthora fragariae</name>
    <dbReference type="NCBI Taxonomy" id="53985"/>
    <lineage>
        <taxon>Eukaryota</taxon>
        <taxon>Sar</taxon>
        <taxon>Stramenopiles</taxon>
        <taxon>Oomycota</taxon>
        <taxon>Peronosporomycetes</taxon>
        <taxon>Peronosporales</taxon>
        <taxon>Peronosporaceae</taxon>
        <taxon>Phytophthora</taxon>
    </lineage>
</organism>
<sequence length="332" mass="37779">MGKGPLLTDEEKGRIQGLHEAGVGVRAIAKKTHRSPDAVLRVIRRSKNPKRGEARLGRPQVLSERTLRRLVRTAAKGELSATQLKDQLSLDCSTRTVRRSISAVDWLVYSKMENTLQLSAAHKTARLEWAKAMVVRPDDWAQIIFSDEKKWNLDGPDGLQHYWRDLRQPPRQTNRRQMGGGSVMVWGGFSTAGKTELAVLVGRQASQHYIYTVSEYLLPFAHLHYGVDFVFQQDNAAIHTSRETTAFFEEQGVQVMDWPARSPDLNPIENLWAIMSRDVYRDGRQYDSVASLTKDLHTAWNNISSETISTLINSMPRRCIEVIERKGNKTHY</sequence>
<accession>A0A6A3FPA4</accession>
<evidence type="ECO:0000259" key="2">
    <source>
        <dbReference type="Pfam" id="PF13936"/>
    </source>
</evidence>
<evidence type="ECO:0008006" key="5">
    <source>
        <dbReference type="Google" id="ProtNLM"/>
    </source>
</evidence>
<dbReference type="Pfam" id="PF13936">
    <property type="entry name" value="HTH_38"/>
    <property type="match status" value="1"/>
</dbReference>
<evidence type="ECO:0000259" key="1">
    <source>
        <dbReference type="Pfam" id="PF13358"/>
    </source>
</evidence>
<gene>
    <name evidence="3" type="ORF">PF009_g3964</name>
</gene>
<feature type="domain" description="Tc1-like transposase DDE" evidence="1">
    <location>
        <begin position="142"/>
        <end position="292"/>
    </location>
</feature>
<dbReference type="SUPFAM" id="SSF46689">
    <property type="entry name" value="Homeodomain-like"/>
    <property type="match status" value="1"/>
</dbReference>
<dbReference type="InterPro" id="IPR036397">
    <property type="entry name" value="RNaseH_sf"/>
</dbReference>
<dbReference type="Proteomes" id="UP000429523">
    <property type="component" value="Unassembled WGS sequence"/>
</dbReference>
<dbReference type="InterPro" id="IPR052338">
    <property type="entry name" value="Transposase_5"/>
</dbReference>